<proteinExistence type="predicted"/>
<organism evidence="1">
    <name type="scientific">bioreactor metagenome</name>
    <dbReference type="NCBI Taxonomy" id="1076179"/>
    <lineage>
        <taxon>unclassified sequences</taxon>
        <taxon>metagenomes</taxon>
        <taxon>ecological metagenomes</taxon>
    </lineage>
</organism>
<sequence length="224" mass="25210">MLNIFNVDLANHVSVAKDGDRVGNLRNLMEFVRNIDNDDILLFQLANDVKEDVDLVGGQCGGRLVQHEHLGAETHCLCDFNHLTLPHRKAGDNLLRVDVDLHHVQHLLCVGMCLVPVNQAALFRHSAKKNILRNRQAGNQAHLLIHGSKAMAIRFRRLREAAFFIIQIKLARALTNRAGKAFDKRRFAGAILPEQRVYLAAFKTHVHIIERAAARIILGQMFCA</sequence>
<name>A0A645CHQ7_9ZZZZ</name>
<dbReference type="AlphaFoldDB" id="A0A645CHQ7"/>
<protein>
    <submittedName>
        <fullName evidence="1">Uncharacterized protein</fullName>
    </submittedName>
</protein>
<reference evidence="1" key="1">
    <citation type="submission" date="2019-08" db="EMBL/GenBank/DDBJ databases">
        <authorList>
            <person name="Kucharzyk K."/>
            <person name="Murdoch R.W."/>
            <person name="Higgins S."/>
            <person name="Loffler F."/>
        </authorList>
    </citation>
    <scope>NUCLEOTIDE SEQUENCE</scope>
</reference>
<dbReference type="AntiFam" id="ANF00095">
    <property type="entry name" value="Shadow ORF (opposite ABC transporters)"/>
</dbReference>
<evidence type="ECO:0000313" key="1">
    <source>
        <dbReference type="EMBL" id="MPM76466.1"/>
    </source>
</evidence>
<accession>A0A645CHQ7</accession>
<dbReference type="EMBL" id="VSSQ01027299">
    <property type="protein sequence ID" value="MPM76466.1"/>
    <property type="molecule type" value="Genomic_DNA"/>
</dbReference>
<comment type="caution">
    <text evidence="1">The sequence shown here is derived from an EMBL/GenBank/DDBJ whole genome shotgun (WGS) entry which is preliminary data.</text>
</comment>
<gene>
    <name evidence="1" type="ORF">SDC9_123464</name>
</gene>